<sequence>MSIASSEKINKKNIKFAKTDLLDKDAIKSKNKHIKNYWAVDTDDGIKAGKTVGSKDTLLYKIVRVAKAPKFQMQYMKIKFSISNSTKVLTTFGTKKVRIRVYIKYTKYNDDNNSDEDDCTTIDFFPCYDYEDKYKDNKNAGNYVIVTVPKGAVKSIEVQIYNGETQSIVIKKLGLYYAQYVDKDNVSDILNDGYTDGSNELVVPEVKSIDDMKNKRWHSIAILSKDK</sequence>
<reference evidence="1" key="1">
    <citation type="journal article" date="2021" name="Proc. Natl. Acad. Sci. U.S.A.">
        <title>A Catalog of Tens of Thousands of Viruses from Human Metagenomes Reveals Hidden Associations with Chronic Diseases.</title>
        <authorList>
            <person name="Tisza M.J."/>
            <person name="Buck C.B."/>
        </authorList>
    </citation>
    <scope>NUCLEOTIDE SEQUENCE</scope>
    <source>
        <strain evidence="1">Ct87j35</strain>
    </source>
</reference>
<organism evidence="1">
    <name type="scientific">Siphoviridae sp. ct87j35</name>
    <dbReference type="NCBI Taxonomy" id="2825356"/>
    <lineage>
        <taxon>Viruses</taxon>
        <taxon>Duplodnaviria</taxon>
        <taxon>Heunggongvirae</taxon>
        <taxon>Uroviricota</taxon>
        <taxon>Caudoviricetes</taxon>
    </lineage>
</organism>
<name>A0A8S5V4M2_9CAUD</name>
<accession>A0A8S5V4M2</accession>
<evidence type="ECO:0000313" key="1">
    <source>
        <dbReference type="EMBL" id="DAG01654.1"/>
    </source>
</evidence>
<dbReference type="EMBL" id="BK016196">
    <property type="protein sequence ID" value="DAG01654.1"/>
    <property type="molecule type" value="Genomic_DNA"/>
</dbReference>
<proteinExistence type="predicted"/>
<protein>
    <submittedName>
        <fullName evidence="1">Uncharacterized protein</fullName>
    </submittedName>
</protein>